<proteinExistence type="inferred from homology"/>
<evidence type="ECO:0000256" key="5">
    <source>
        <dbReference type="ARBA" id="ARBA00023242"/>
    </source>
</evidence>
<evidence type="ECO:0000259" key="6">
    <source>
        <dbReference type="Pfam" id="PF13191"/>
    </source>
</evidence>
<dbReference type="Pfam" id="PF13191">
    <property type="entry name" value="AAA_16"/>
    <property type="match status" value="1"/>
</dbReference>
<keyword evidence="3" id="KW-0235">DNA replication</keyword>
<evidence type="ECO:0000256" key="1">
    <source>
        <dbReference type="ARBA" id="ARBA00004123"/>
    </source>
</evidence>
<evidence type="ECO:0000256" key="2">
    <source>
        <dbReference type="ARBA" id="ARBA00005334"/>
    </source>
</evidence>
<dbReference type="InterPro" id="IPR041664">
    <property type="entry name" value="AAA_16"/>
</dbReference>
<feature type="domain" description="Origin recognition complex subunit 4 C-terminal" evidence="7">
    <location>
        <begin position="305"/>
        <end position="469"/>
    </location>
</feature>
<name>A0AAF0ETR1_9BASI</name>
<dbReference type="GO" id="GO:0003688">
    <property type="term" value="F:DNA replication origin binding"/>
    <property type="evidence" value="ECO:0007669"/>
    <property type="project" value="TreeGrafter"/>
</dbReference>
<dbReference type="AlphaFoldDB" id="A0AAF0ETR1"/>
<dbReference type="GO" id="GO:0005664">
    <property type="term" value="C:nuclear origin of replication recognition complex"/>
    <property type="evidence" value="ECO:0007669"/>
    <property type="project" value="TreeGrafter"/>
</dbReference>
<evidence type="ECO:0000313" key="9">
    <source>
        <dbReference type="Proteomes" id="UP001219933"/>
    </source>
</evidence>
<dbReference type="PANTHER" id="PTHR12087">
    <property type="entry name" value="ORIGIN RECOGNITION COMPLEX SUBUNIT 4"/>
    <property type="match status" value="1"/>
</dbReference>
<dbReference type="InterPro" id="IPR027417">
    <property type="entry name" value="P-loop_NTPase"/>
</dbReference>
<dbReference type="SUPFAM" id="SSF52540">
    <property type="entry name" value="P-loop containing nucleoside triphosphate hydrolases"/>
    <property type="match status" value="1"/>
</dbReference>
<keyword evidence="5" id="KW-0539">Nucleus</keyword>
<dbReference type="InterPro" id="IPR016527">
    <property type="entry name" value="ORC4"/>
</dbReference>
<reference evidence="8" key="1">
    <citation type="submission" date="2023-03" db="EMBL/GenBank/DDBJ databases">
        <title>Mating type loci evolution in Malassezia.</title>
        <authorList>
            <person name="Coelho M.A."/>
        </authorList>
    </citation>
    <scope>NUCLEOTIDE SEQUENCE</scope>
    <source>
        <strain evidence="8">CBS 11721</strain>
    </source>
</reference>
<evidence type="ECO:0000256" key="4">
    <source>
        <dbReference type="ARBA" id="ARBA00023125"/>
    </source>
</evidence>
<comment type="subcellular location">
    <subcellularLocation>
        <location evidence="1">Nucleus</location>
    </subcellularLocation>
</comment>
<comment type="similarity">
    <text evidence="2">Belongs to the ORC4 family.</text>
</comment>
<protein>
    <submittedName>
        <fullName evidence="8">Origin recognition complex subunit 4</fullName>
    </submittedName>
</protein>
<dbReference type="Proteomes" id="UP001219933">
    <property type="component" value="Chromosome 5"/>
</dbReference>
<dbReference type="PANTHER" id="PTHR12087:SF0">
    <property type="entry name" value="ORIGIN RECOGNITION COMPLEX SUBUNIT 4"/>
    <property type="match status" value="1"/>
</dbReference>
<keyword evidence="4" id="KW-0238">DNA-binding</keyword>
<evidence type="ECO:0000256" key="3">
    <source>
        <dbReference type="ARBA" id="ARBA00022705"/>
    </source>
</evidence>
<dbReference type="EMBL" id="CP119881">
    <property type="protein sequence ID" value="WFD36711.1"/>
    <property type="molecule type" value="Genomic_DNA"/>
</dbReference>
<dbReference type="Gene3D" id="3.40.50.300">
    <property type="entry name" value="P-loop containing nucleotide triphosphate hydrolases"/>
    <property type="match status" value="1"/>
</dbReference>
<gene>
    <name evidence="8" type="primary">ORC4</name>
    <name evidence="8" type="ORF">MCUN1_003598</name>
</gene>
<organism evidence="8 9">
    <name type="scientific">Malassezia cuniculi</name>
    <dbReference type="NCBI Taxonomy" id="948313"/>
    <lineage>
        <taxon>Eukaryota</taxon>
        <taxon>Fungi</taxon>
        <taxon>Dikarya</taxon>
        <taxon>Basidiomycota</taxon>
        <taxon>Ustilaginomycotina</taxon>
        <taxon>Malasseziomycetes</taxon>
        <taxon>Malasseziales</taxon>
        <taxon>Malasseziaceae</taxon>
        <taxon>Malassezia</taxon>
    </lineage>
</organism>
<sequence>MDASGRHKALRILAGALPDASSATPGAEATTYCGQECIGLENEWKALHTLLGGSVMHGLGNSCMVVGANGCGKSLLVSSVLRALAQEKSGPINVVTLSALMHPTDRACVRAMARQLLEQGALHSKDVESVEGTMEVVQDDAVDEEMPAAVEEDSSDEDAPLAATMLAKEAALADEGVMQDDPEPDDDLDTQLGAVMSTMSATLAHLLGLLSSGAGAPLVVVLDQFDVMAQRVRQSFMYCLLDAVQSGSYQPGFAVVGLTCRVDAGDFLEKRVKSRFSHRIIHLLPLPFDKYAQVARTALLGGAAEGEWHDSVERVCGDSQFVDVLKALHSLSGDIRLLYQALTVPVACSANKLSAAAFADAAAEQQKDYAADLLLELTEPEMAVLVTARHLQMRDKELFTFEMCFQELEHFVKRIHADLNSATSTEKGVPRAMLALTALESLASRETILKAFYNLVSLELLLPESARLSLSLPSGVASRSGPVTNAYSHFPSATVIPEFLPVRTSVSGRAILESTSDPRRTEPLNSILVKWAESTGVH</sequence>
<dbReference type="InterPro" id="IPR032705">
    <property type="entry name" value="ORC4_C"/>
</dbReference>
<dbReference type="Pfam" id="PF14629">
    <property type="entry name" value="ORC4_C"/>
    <property type="match status" value="1"/>
</dbReference>
<dbReference type="GO" id="GO:0006270">
    <property type="term" value="P:DNA replication initiation"/>
    <property type="evidence" value="ECO:0007669"/>
    <property type="project" value="TreeGrafter"/>
</dbReference>
<evidence type="ECO:0000313" key="8">
    <source>
        <dbReference type="EMBL" id="WFD36711.1"/>
    </source>
</evidence>
<feature type="domain" description="Orc1-like AAA ATPase" evidence="6">
    <location>
        <begin position="37"/>
        <end position="246"/>
    </location>
</feature>
<keyword evidence="9" id="KW-1185">Reference proteome</keyword>
<evidence type="ECO:0000259" key="7">
    <source>
        <dbReference type="Pfam" id="PF14629"/>
    </source>
</evidence>
<accession>A0AAF0ETR1</accession>